<proteinExistence type="predicted"/>
<evidence type="ECO:0000259" key="1">
    <source>
        <dbReference type="Pfam" id="PF05685"/>
    </source>
</evidence>
<dbReference type="RefSeq" id="WP_096577498.1">
    <property type="nucleotide sequence ID" value="NZ_CAWNJS010000001.1"/>
</dbReference>
<dbReference type="KEGG" id="ttq:NIES37_33850"/>
<dbReference type="SUPFAM" id="SSF52980">
    <property type="entry name" value="Restriction endonuclease-like"/>
    <property type="match status" value="1"/>
</dbReference>
<dbReference type="InterPro" id="IPR008538">
    <property type="entry name" value="Uma2"/>
</dbReference>
<name>A0A1Z4N116_9CYAN</name>
<organism evidence="2 3">
    <name type="scientific">Tolypothrix tenuis PCC 7101</name>
    <dbReference type="NCBI Taxonomy" id="231146"/>
    <lineage>
        <taxon>Bacteria</taxon>
        <taxon>Bacillati</taxon>
        <taxon>Cyanobacteriota</taxon>
        <taxon>Cyanophyceae</taxon>
        <taxon>Nostocales</taxon>
        <taxon>Tolypothrichaceae</taxon>
        <taxon>Tolypothrix</taxon>
    </lineage>
</organism>
<dbReference type="Gene3D" id="3.90.1570.10">
    <property type="entry name" value="tt1808, chain A"/>
    <property type="match status" value="1"/>
</dbReference>
<accession>A0A1Z4N116</accession>
<dbReference type="InterPro" id="IPR011335">
    <property type="entry name" value="Restrct_endonuc-II-like"/>
</dbReference>
<dbReference type="EMBL" id="AP018248">
    <property type="protein sequence ID" value="BAY99403.1"/>
    <property type="molecule type" value="Genomic_DNA"/>
</dbReference>
<dbReference type="CDD" id="cd06260">
    <property type="entry name" value="DUF820-like"/>
    <property type="match status" value="1"/>
</dbReference>
<dbReference type="PANTHER" id="PTHR47152">
    <property type="entry name" value="SLR2084 PROTEIN-RELATED"/>
    <property type="match status" value="1"/>
</dbReference>
<dbReference type="PANTHER" id="PTHR47152:SF2">
    <property type="entry name" value="SLR2084 PROTEIN"/>
    <property type="match status" value="1"/>
</dbReference>
<reference evidence="2 3" key="1">
    <citation type="submission" date="2017-06" db="EMBL/GenBank/DDBJ databases">
        <title>Genome sequencing of cyanobaciteial culture collection at National Institute for Environmental Studies (NIES).</title>
        <authorList>
            <person name="Hirose Y."/>
            <person name="Shimura Y."/>
            <person name="Fujisawa T."/>
            <person name="Nakamura Y."/>
            <person name="Kawachi M."/>
        </authorList>
    </citation>
    <scope>NUCLEOTIDE SEQUENCE [LARGE SCALE GENOMIC DNA]</scope>
    <source>
        <strain evidence="2 3">NIES-37</strain>
    </source>
</reference>
<dbReference type="Pfam" id="PF05685">
    <property type="entry name" value="Uma2"/>
    <property type="match status" value="1"/>
</dbReference>
<protein>
    <recommendedName>
        <fullName evidence="1">Putative restriction endonuclease domain-containing protein</fullName>
    </recommendedName>
</protein>
<keyword evidence="3" id="KW-1185">Reference proteome</keyword>
<sequence>MTQALAAPIEGSRLVLYDVSWQTYEKLLDAFAEYPKLRMNYYQGTLELMTPLPEHETYAWTLGRLITVLTEELGMEIRGLKSTTWRSQPKSVGKEADECFYIQNEIKIRNKLNINLENDPPPDLAIEIDITNPSIDKMAIYAELKVPEVWRYEAGKLIINILTNTGYIESNTSLAFGTFPIKELTRFMQLDSQKGENARMREFRDWVRNACKDAMQKE</sequence>
<feature type="domain" description="Putative restriction endonuclease" evidence="1">
    <location>
        <begin position="21"/>
        <end position="169"/>
    </location>
</feature>
<evidence type="ECO:0000313" key="3">
    <source>
        <dbReference type="Proteomes" id="UP000218785"/>
    </source>
</evidence>
<dbReference type="Proteomes" id="UP000218785">
    <property type="component" value="Chromosome"/>
</dbReference>
<gene>
    <name evidence="2" type="ORF">NIES37_33850</name>
</gene>
<dbReference type="InterPro" id="IPR012296">
    <property type="entry name" value="Nuclease_put_TT1808"/>
</dbReference>
<dbReference type="AlphaFoldDB" id="A0A1Z4N116"/>
<evidence type="ECO:0000313" key="2">
    <source>
        <dbReference type="EMBL" id="BAY99403.1"/>
    </source>
</evidence>